<dbReference type="AlphaFoldDB" id="A0A542ZJG2"/>
<name>A0A542ZJG2_9MICO</name>
<proteinExistence type="predicted"/>
<dbReference type="Proteomes" id="UP000319514">
    <property type="component" value="Unassembled WGS sequence"/>
</dbReference>
<dbReference type="EMBL" id="VFOQ01000001">
    <property type="protein sequence ID" value="TQL60487.1"/>
    <property type="molecule type" value="Genomic_DNA"/>
</dbReference>
<evidence type="ECO:0000313" key="2">
    <source>
        <dbReference type="Proteomes" id="UP000319514"/>
    </source>
</evidence>
<sequence length="66" mass="7370">MTEFHAEIRERVQQALESLEAARRSGDDYLVEVRVGELESLAHLAAEHGLHVPELAEYAPDERAAS</sequence>
<dbReference type="OrthoDB" id="3482738at2"/>
<evidence type="ECO:0000313" key="1">
    <source>
        <dbReference type="EMBL" id="TQL60487.1"/>
    </source>
</evidence>
<gene>
    <name evidence="1" type="ORF">FB474_1882</name>
</gene>
<reference evidence="1 2" key="1">
    <citation type="submission" date="2019-06" db="EMBL/GenBank/DDBJ databases">
        <title>Sequencing the genomes of 1000 actinobacteria strains.</title>
        <authorList>
            <person name="Klenk H.-P."/>
        </authorList>
    </citation>
    <scope>NUCLEOTIDE SEQUENCE [LARGE SCALE GENOMIC DNA]</scope>
    <source>
        <strain evidence="1 2">DSM 18082</strain>
    </source>
</reference>
<comment type="caution">
    <text evidence="1">The sequence shown here is derived from an EMBL/GenBank/DDBJ whole genome shotgun (WGS) entry which is preliminary data.</text>
</comment>
<keyword evidence="2" id="KW-1185">Reference proteome</keyword>
<organism evidence="1 2">
    <name type="scientific">Oryzihumus leptocrescens</name>
    <dbReference type="NCBI Taxonomy" id="297536"/>
    <lineage>
        <taxon>Bacteria</taxon>
        <taxon>Bacillati</taxon>
        <taxon>Actinomycetota</taxon>
        <taxon>Actinomycetes</taxon>
        <taxon>Micrococcales</taxon>
        <taxon>Intrasporangiaceae</taxon>
        <taxon>Oryzihumus</taxon>
    </lineage>
</organism>
<dbReference type="RefSeq" id="WP_141788379.1">
    <property type="nucleotide sequence ID" value="NZ_BAAAKX010000021.1"/>
</dbReference>
<accession>A0A542ZJG2</accession>
<protein>
    <submittedName>
        <fullName evidence="1">Uncharacterized protein</fullName>
    </submittedName>
</protein>